<evidence type="ECO:0008006" key="3">
    <source>
        <dbReference type="Google" id="ProtNLM"/>
    </source>
</evidence>
<dbReference type="InterPro" id="IPR011009">
    <property type="entry name" value="Kinase-like_dom_sf"/>
</dbReference>
<evidence type="ECO:0000313" key="1">
    <source>
        <dbReference type="EMBL" id="PVH97477.1"/>
    </source>
</evidence>
<proteinExistence type="predicted"/>
<protein>
    <recommendedName>
        <fullName evidence="3">Protein kinase domain-containing protein</fullName>
    </recommendedName>
</protein>
<gene>
    <name evidence="1" type="ORF">DM02DRAFT_684921</name>
</gene>
<dbReference type="Proteomes" id="UP000244855">
    <property type="component" value="Unassembled WGS sequence"/>
</dbReference>
<sequence length="504" mass="56613">MAELILGAVAFGVATPGVIIAFAECGKHIQKRIQTFNDAPAIVKELDKFGYELHQGKIKINLELAEWANSLDDIDQTIKDSIGAHINKLRAVVIEVEHCLSDMVDKNGQVRRFYFTFIGGRKAQRVVKVLKNWQNDFFNIIALIDMRNRVSRQDVSLPRSKYAPKHCTLLSSHPELFFGAAEVLRNREAQEISVLVERKQLFDANTISDIREIASILASRSLQNASGGGILKCLGYREQGNCAELVFEVPQCEDRPYLLSDAIISDRSKPYGGEYSLDSRYRIARQLCDTVIKVFSLGLVHKSIRTDTILLVIEEEKLDDKKHLDAPYFTSLGSPYLTTWTLLRKATGTTSGPGISGTIEDFYRHPKRQGIQPEQRYNFGHDIYSLGVCLLEIGLWEPFFISNNTTTLSALYKEVAVQQGFVKKIHADQIEQLTWPAIVPKVLLFLAQHVVPQRMGFAFSQLIVACLTCLEGGMGDPECFKKSRPEAATRFNDLISQSFTFTSA</sequence>
<reference evidence="1 2" key="1">
    <citation type="journal article" date="2018" name="Sci. Rep.">
        <title>Comparative genomics provides insights into the lifestyle and reveals functional heterogeneity of dark septate endophytic fungi.</title>
        <authorList>
            <person name="Knapp D.G."/>
            <person name="Nemeth J.B."/>
            <person name="Barry K."/>
            <person name="Hainaut M."/>
            <person name="Henrissat B."/>
            <person name="Johnson J."/>
            <person name="Kuo A."/>
            <person name="Lim J.H.P."/>
            <person name="Lipzen A."/>
            <person name="Nolan M."/>
            <person name="Ohm R.A."/>
            <person name="Tamas L."/>
            <person name="Grigoriev I.V."/>
            <person name="Spatafora J.W."/>
            <person name="Nagy L.G."/>
            <person name="Kovacs G.M."/>
        </authorList>
    </citation>
    <scope>NUCLEOTIDE SEQUENCE [LARGE SCALE GENOMIC DNA]</scope>
    <source>
        <strain evidence="1 2">DSE2036</strain>
    </source>
</reference>
<evidence type="ECO:0000313" key="2">
    <source>
        <dbReference type="Proteomes" id="UP000244855"/>
    </source>
</evidence>
<dbReference type="PANTHER" id="PTHR37542">
    <property type="entry name" value="HELO DOMAIN-CONTAINING PROTEIN-RELATED"/>
    <property type="match status" value="1"/>
</dbReference>
<dbReference type="OrthoDB" id="1911848at2759"/>
<dbReference type="SUPFAM" id="SSF56112">
    <property type="entry name" value="Protein kinase-like (PK-like)"/>
    <property type="match status" value="1"/>
</dbReference>
<name>A0A2V1DH44_9PLEO</name>
<keyword evidence="2" id="KW-1185">Reference proteome</keyword>
<dbReference type="PANTHER" id="PTHR37542:SF3">
    <property type="entry name" value="PRION-INHIBITION AND PROPAGATION HELO DOMAIN-CONTAINING PROTEIN"/>
    <property type="match status" value="1"/>
</dbReference>
<dbReference type="EMBL" id="KZ805435">
    <property type="protein sequence ID" value="PVH97477.1"/>
    <property type="molecule type" value="Genomic_DNA"/>
</dbReference>
<accession>A0A2V1DH44</accession>
<dbReference type="AlphaFoldDB" id="A0A2V1DH44"/>
<dbReference type="Gene3D" id="1.10.510.10">
    <property type="entry name" value="Transferase(Phosphotransferase) domain 1"/>
    <property type="match status" value="1"/>
</dbReference>
<dbReference type="STRING" id="97972.A0A2V1DH44"/>
<organism evidence="1 2">
    <name type="scientific">Periconia macrospinosa</name>
    <dbReference type="NCBI Taxonomy" id="97972"/>
    <lineage>
        <taxon>Eukaryota</taxon>
        <taxon>Fungi</taxon>
        <taxon>Dikarya</taxon>
        <taxon>Ascomycota</taxon>
        <taxon>Pezizomycotina</taxon>
        <taxon>Dothideomycetes</taxon>
        <taxon>Pleosporomycetidae</taxon>
        <taxon>Pleosporales</taxon>
        <taxon>Massarineae</taxon>
        <taxon>Periconiaceae</taxon>
        <taxon>Periconia</taxon>
    </lineage>
</organism>